<dbReference type="RefSeq" id="XP_018144417.1">
    <property type="nucleotide sequence ID" value="XM_018293892.1"/>
</dbReference>
<keyword evidence="2" id="KW-1185">Reference proteome</keyword>
<proteinExistence type="predicted"/>
<protein>
    <submittedName>
        <fullName evidence="1">Uncharacterized protein</fullName>
    </submittedName>
</protein>
<sequence length="86" mass="9760">MEGNLAAFVGARIYASMEGVDAVLHFGVEGKLALLGVESEAKRRRDEAERRREENKRLVTLGDGDFYIERRRCGSELGENTICVWW</sequence>
<accession>A0A179FQ32</accession>
<reference evidence="1 2" key="1">
    <citation type="journal article" date="2016" name="PLoS Pathog.">
        <title>Biosynthesis of antibiotic leucinostatins in bio-control fungus Purpureocillium lilacinum and their inhibition on phytophthora revealed by genome mining.</title>
        <authorList>
            <person name="Wang G."/>
            <person name="Liu Z."/>
            <person name="Lin R."/>
            <person name="Li E."/>
            <person name="Mao Z."/>
            <person name="Ling J."/>
            <person name="Yang Y."/>
            <person name="Yin W.B."/>
            <person name="Xie B."/>
        </authorList>
    </citation>
    <scope>NUCLEOTIDE SEQUENCE [LARGE SCALE GENOMIC DNA]</scope>
    <source>
        <strain evidence="1">170</strain>
    </source>
</reference>
<dbReference type="EMBL" id="LSBJ02000004">
    <property type="protein sequence ID" value="OAQ67330.1"/>
    <property type="molecule type" value="Genomic_DNA"/>
</dbReference>
<dbReference type="GeneID" id="28857886"/>
<evidence type="ECO:0000313" key="2">
    <source>
        <dbReference type="Proteomes" id="UP000078397"/>
    </source>
</evidence>
<name>A0A179FQ32_METCM</name>
<dbReference type="KEGG" id="pchm:VFPPC_16139"/>
<comment type="caution">
    <text evidence="1">The sequence shown here is derived from an EMBL/GenBank/DDBJ whole genome shotgun (WGS) entry which is preliminary data.</text>
</comment>
<dbReference type="Proteomes" id="UP000078397">
    <property type="component" value="Unassembled WGS sequence"/>
</dbReference>
<gene>
    <name evidence="1" type="ORF">VFPPC_16139</name>
</gene>
<dbReference type="AlphaFoldDB" id="A0A179FQ32"/>
<evidence type="ECO:0000313" key="1">
    <source>
        <dbReference type="EMBL" id="OAQ67330.1"/>
    </source>
</evidence>
<organism evidence="1 2">
    <name type="scientific">Pochonia chlamydosporia 170</name>
    <dbReference type="NCBI Taxonomy" id="1380566"/>
    <lineage>
        <taxon>Eukaryota</taxon>
        <taxon>Fungi</taxon>
        <taxon>Dikarya</taxon>
        <taxon>Ascomycota</taxon>
        <taxon>Pezizomycotina</taxon>
        <taxon>Sordariomycetes</taxon>
        <taxon>Hypocreomycetidae</taxon>
        <taxon>Hypocreales</taxon>
        <taxon>Clavicipitaceae</taxon>
        <taxon>Pochonia</taxon>
    </lineage>
</organism>